<dbReference type="RefSeq" id="XP_024580876.1">
    <property type="nucleotide sequence ID" value="XM_024730617.1"/>
</dbReference>
<reference evidence="2" key="1">
    <citation type="submission" date="2014-09" db="EMBL/GenBank/DDBJ databases">
        <authorList>
            <person name="Sharma Rahul"/>
            <person name="Thines Marco"/>
        </authorList>
    </citation>
    <scope>NUCLEOTIDE SEQUENCE [LARGE SCALE GENOMIC DNA]</scope>
</reference>
<organism evidence="1 2">
    <name type="scientific">Plasmopara halstedii</name>
    <name type="common">Downy mildew of sunflower</name>
    <dbReference type="NCBI Taxonomy" id="4781"/>
    <lineage>
        <taxon>Eukaryota</taxon>
        <taxon>Sar</taxon>
        <taxon>Stramenopiles</taxon>
        <taxon>Oomycota</taxon>
        <taxon>Peronosporomycetes</taxon>
        <taxon>Peronosporales</taxon>
        <taxon>Peronosporaceae</taxon>
        <taxon>Plasmopara</taxon>
    </lineage>
</organism>
<dbReference type="EMBL" id="CCYD01001204">
    <property type="protein sequence ID" value="CEG44507.1"/>
    <property type="molecule type" value="Genomic_DNA"/>
</dbReference>
<sequence length="151" mass="16935">MGGAQDGRSLISSGLEGADGVKQIKCFRKTYQSLILRVSDITTRVARDPIRVLIKVWVMRQFRESARTVFVWQASGTQGSYLMEGAGLPERRSSQKTVKNALATFFSLALSLLSVSRTQEFRFNAASNVKGLKPGSWRDDVRSSRRHLRLQ</sequence>
<dbReference type="AlphaFoldDB" id="A0A0N7L6K2"/>
<evidence type="ECO:0000313" key="2">
    <source>
        <dbReference type="Proteomes" id="UP000054928"/>
    </source>
</evidence>
<accession>A0A0N7L6K2</accession>
<evidence type="ECO:0000313" key="1">
    <source>
        <dbReference type="EMBL" id="CEG44507.1"/>
    </source>
</evidence>
<dbReference type="GeneID" id="36395921"/>
<name>A0A0N7L6K2_PLAHL</name>
<protein>
    <submittedName>
        <fullName evidence="1">Uncharacterized protein</fullName>
    </submittedName>
</protein>
<dbReference type="Proteomes" id="UP000054928">
    <property type="component" value="Unassembled WGS sequence"/>
</dbReference>
<keyword evidence="2" id="KW-1185">Reference proteome</keyword>
<proteinExistence type="predicted"/>